<dbReference type="InterPro" id="IPR013083">
    <property type="entry name" value="Znf_RING/FYVE/PHD"/>
</dbReference>
<evidence type="ECO:0000313" key="7">
    <source>
        <dbReference type="EMBL" id="CAD9685650.1"/>
    </source>
</evidence>
<keyword evidence="3" id="KW-0862">Zinc</keyword>
<keyword evidence="1" id="KW-0479">Metal-binding</keyword>
<reference evidence="7" key="1">
    <citation type="submission" date="2021-01" db="EMBL/GenBank/DDBJ databases">
        <authorList>
            <person name="Corre E."/>
            <person name="Pelletier E."/>
            <person name="Niang G."/>
            <person name="Scheremetjew M."/>
            <person name="Finn R."/>
            <person name="Kale V."/>
            <person name="Holt S."/>
            <person name="Cochrane G."/>
            <person name="Meng A."/>
            <person name="Brown T."/>
            <person name="Cohen L."/>
        </authorList>
    </citation>
    <scope>NUCLEOTIDE SEQUENCE</scope>
    <source>
        <strain evidence="7">CCMP1243</strain>
    </source>
</reference>
<dbReference type="Gene3D" id="3.30.40.10">
    <property type="entry name" value="Zinc/RING finger domain, C3HC4 (zinc finger)"/>
    <property type="match status" value="1"/>
</dbReference>
<protein>
    <recommendedName>
        <fullName evidence="6">RING-type domain-containing protein</fullName>
    </recommendedName>
</protein>
<dbReference type="CDD" id="cd16646">
    <property type="entry name" value="mRING-HC-C2H2C4_MDM2-like"/>
    <property type="match status" value="1"/>
</dbReference>
<dbReference type="Pfam" id="PF13920">
    <property type="entry name" value="zf-C3HC4_3"/>
    <property type="match status" value="1"/>
</dbReference>
<evidence type="ECO:0000259" key="6">
    <source>
        <dbReference type="PROSITE" id="PS50089"/>
    </source>
</evidence>
<proteinExistence type="predicted"/>
<dbReference type="EMBL" id="HBHJ01014846">
    <property type="protein sequence ID" value="CAD9685650.1"/>
    <property type="molecule type" value="Transcribed_RNA"/>
</dbReference>
<dbReference type="PANTHER" id="PTHR12183">
    <property type="entry name" value="MITOCHONDRIAL UBIQUITIN LIGASE ACTIVATOR OF NFKB 1"/>
    <property type="match status" value="1"/>
</dbReference>
<dbReference type="GO" id="GO:0004842">
    <property type="term" value="F:ubiquitin-protein transferase activity"/>
    <property type="evidence" value="ECO:0007669"/>
    <property type="project" value="TreeGrafter"/>
</dbReference>
<feature type="region of interest" description="Disordered" evidence="5">
    <location>
        <begin position="318"/>
        <end position="347"/>
    </location>
</feature>
<dbReference type="PROSITE" id="PS50089">
    <property type="entry name" value="ZF_RING_2"/>
    <property type="match status" value="1"/>
</dbReference>
<gene>
    <name evidence="7" type="ORF">RMAR1173_LOCUS9775</name>
</gene>
<dbReference type="AlphaFoldDB" id="A0A7S2S0R0"/>
<dbReference type="PANTHER" id="PTHR12183:SF37">
    <property type="entry name" value="PROTEIN MDM4"/>
    <property type="match status" value="1"/>
</dbReference>
<dbReference type="GO" id="GO:0016567">
    <property type="term" value="P:protein ubiquitination"/>
    <property type="evidence" value="ECO:0007669"/>
    <property type="project" value="TreeGrafter"/>
</dbReference>
<evidence type="ECO:0000256" key="5">
    <source>
        <dbReference type="SAM" id="MobiDB-lite"/>
    </source>
</evidence>
<evidence type="ECO:0000256" key="1">
    <source>
        <dbReference type="ARBA" id="ARBA00022723"/>
    </source>
</evidence>
<evidence type="ECO:0000256" key="2">
    <source>
        <dbReference type="ARBA" id="ARBA00022771"/>
    </source>
</evidence>
<keyword evidence="2 4" id="KW-0863">Zinc-finger</keyword>
<organism evidence="7">
    <name type="scientific">Rhizochromulina marina</name>
    <dbReference type="NCBI Taxonomy" id="1034831"/>
    <lineage>
        <taxon>Eukaryota</taxon>
        <taxon>Sar</taxon>
        <taxon>Stramenopiles</taxon>
        <taxon>Ochrophyta</taxon>
        <taxon>Dictyochophyceae</taxon>
        <taxon>Rhizochromulinales</taxon>
        <taxon>Rhizochromulina</taxon>
    </lineage>
</organism>
<name>A0A7S2S0R0_9STRA</name>
<dbReference type="InterPro" id="IPR001841">
    <property type="entry name" value="Znf_RING"/>
</dbReference>
<feature type="domain" description="RING-type" evidence="6">
    <location>
        <begin position="394"/>
        <end position="435"/>
    </location>
</feature>
<sequence>MAAQLEHLETAARAEEDGQWYYVVNEAGCFVWQQLWDVGGSSEAVEPSHVLTAGTEFLARSHPAFDDQLPLSTIRGCPGGLDDQDNPSYPSTHSAQFFHWLQVVSPLQGWILDTEIDTVSRARQPGRVNIIKGRVLESSRWLYRVVCADGAVVRSGLELSSDHKYTVRQHAIIEISERKINEQGLARLRTADERGWISEQLNPLSGHRGPVVSLLKMPRPLRFNVILPEGAVVRRTMELSSMITRVVPTGEVISIDAKSFSNHPATHCIPRLKLASESGGGWISQRLNRLPPDDVPVVIPQDTQCPGGSDVPFYEYSSRREGTSGGGGGAGTANGGNAGGNDPLCANGVDEEEEDMSLARATARKDLMRFSASAKRAREGSQSPEAVDETEIECIVCLSAPRQATIVHGETGHIACCMECARILKAKGDRCPVCRMSIDLVIQHFWA</sequence>
<evidence type="ECO:0000256" key="3">
    <source>
        <dbReference type="ARBA" id="ARBA00022833"/>
    </source>
</evidence>
<dbReference type="GO" id="GO:0008270">
    <property type="term" value="F:zinc ion binding"/>
    <property type="evidence" value="ECO:0007669"/>
    <property type="project" value="UniProtKB-KW"/>
</dbReference>
<evidence type="ECO:0000256" key="4">
    <source>
        <dbReference type="PROSITE-ProRule" id="PRU00175"/>
    </source>
</evidence>
<dbReference type="InterPro" id="IPR051652">
    <property type="entry name" value="MDM2_MDM4_MUL1"/>
</dbReference>
<dbReference type="SUPFAM" id="SSF57850">
    <property type="entry name" value="RING/U-box"/>
    <property type="match status" value="1"/>
</dbReference>
<accession>A0A7S2S0R0</accession>
<feature type="compositionally biased region" description="Gly residues" evidence="5">
    <location>
        <begin position="323"/>
        <end position="339"/>
    </location>
</feature>